<evidence type="ECO:0000313" key="2">
    <source>
        <dbReference type="EMBL" id="GHO46942.1"/>
    </source>
</evidence>
<keyword evidence="3" id="KW-1185">Reference proteome</keyword>
<feature type="compositionally biased region" description="Basic and acidic residues" evidence="1">
    <location>
        <begin position="58"/>
        <end position="67"/>
    </location>
</feature>
<comment type="caution">
    <text evidence="2">The sequence shown here is derived from an EMBL/GenBank/DDBJ whole genome shotgun (WGS) entry which is preliminary data.</text>
</comment>
<proteinExistence type="predicted"/>
<name>A0A8J3I6G4_9CHLR</name>
<reference evidence="2" key="1">
    <citation type="submission" date="2020-10" db="EMBL/GenBank/DDBJ databases">
        <title>Taxonomic study of unclassified bacteria belonging to the class Ktedonobacteria.</title>
        <authorList>
            <person name="Yabe S."/>
            <person name="Wang C.M."/>
            <person name="Zheng Y."/>
            <person name="Sakai Y."/>
            <person name="Cavaletti L."/>
            <person name="Monciardini P."/>
            <person name="Donadio S."/>
        </authorList>
    </citation>
    <scope>NUCLEOTIDE SEQUENCE</scope>
    <source>
        <strain evidence="2">SOSP1-1</strain>
    </source>
</reference>
<gene>
    <name evidence="2" type="ORF">KSX_51050</name>
</gene>
<dbReference type="AlphaFoldDB" id="A0A8J3I6G4"/>
<evidence type="ECO:0000313" key="3">
    <source>
        <dbReference type="Proteomes" id="UP000612362"/>
    </source>
</evidence>
<accession>A0A8J3I6G4</accession>
<dbReference type="Proteomes" id="UP000612362">
    <property type="component" value="Unassembled WGS sequence"/>
</dbReference>
<protein>
    <submittedName>
        <fullName evidence="2">Uncharacterized protein</fullName>
    </submittedName>
</protein>
<sequence>MQPYKSSVGQRRLSEHSWEDGLESRSAYALPYFSWLVVSFLGNSGSGVRPSVSCRTLPQEKEHKDWR</sequence>
<dbReference type="EMBL" id="BNJF01000002">
    <property type="protein sequence ID" value="GHO46942.1"/>
    <property type="molecule type" value="Genomic_DNA"/>
</dbReference>
<feature type="region of interest" description="Disordered" evidence="1">
    <location>
        <begin position="44"/>
        <end position="67"/>
    </location>
</feature>
<evidence type="ECO:0000256" key="1">
    <source>
        <dbReference type="SAM" id="MobiDB-lite"/>
    </source>
</evidence>
<organism evidence="2 3">
    <name type="scientific">Ktedonospora formicarum</name>
    <dbReference type="NCBI Taxonomy" id="2778364"/>
    <lineage>
        <taxon>Bacteria</taxon>
        <taxon>Bacillati</taxon>
        <taxon>Chloroflexota</taxon>
        <taxon>Ktedonobacteria</taxon>
        <taxon>Ktedonobacterales</taxon>
        <taxon>Ktedonobacteraceae</taxon>
        <taxon>Ktedonospora</taxon>
    </lineage>
</organism>